<keyword evidence="1" id="KW-1133">Transmembrane helix</keyword>
<keyword evidence="1" id="KW-0472">Membrane</keyword>
<sequence>MDTQNPGVPLVVGLPAIDRSQIKESSAERKSEKILLYNTKSYFWIAFLFSLIPVTYMTWKNTRYYSPELKRKLRKFIVAYLIVYLFLLLFVAPFIRVDSVFVAFLVWAIPIGPYFYYTNVNEYPTYKKMIDNQISRVRASVAPVVIGICVWIAFLSLTLIPEFRS</sequence>
<evidence type="ECO:0000313" key="3">
    <source>
        <dbReference type="Proteomes" id="UP000177817"/>
    </source>
</evidence>
<accession>A0A1G2BK86</accession>
<dbReference type="AlphaFoldDB" id="A0A1G2BK86"/>
<organism evidence="2 3">
    <name type="scientific">Candidatus Komeilibacteria bacterium RIFCSPHIGHO2_01_FULL_52_14</name>
    <dbReference type="NCBI Taxonomy" id="1798549"/>
    <lineage>
        <taxon>Bacteria</taxon>
        <taxon>Candidatus Komeiliibacteriota</taxon>
    </lineage>
</organism>
<dbReference type="Proteomes" id="UP000177817">
    <property type="component" value="Unassembled WGS sequence"/>
</dbReference>
<evidence type="ECO:0000256" key="1">
    <source>
        <dbReference type="SAM" id="Phobius"/>
    </source>
</evidence>
<dbReference type="EMBL" id="MHKK01000030">
    <property type="protein sequence ID" value="OGY89581.1"/>
    <property type="molecule type" value="Genomic_DNA"/>
</dbReference>
<keyword evidence="1" id="KW-0812">Transmembrane</keyword>
<proteinExistence type="predicted"/>
<protein>
    <submittedName>
        <fullName evidence="2">Uncharacterized protein</fullName>
    </submittedName>
</protein>
<reference evidence="2 3" key="1">
    <citation type="journal article" date="2016" name="Nat. Commun.">
        <title>Thousands of microbial genomes shed light on interconnected biogeochemical processes in an aquifer system.</title>
        <authorList>
            <person name="Anantharaman K."/>
            <person name="Brown C.T."/>
            <person name="Hug L.A."/>
            <person name="Sharon I."/>
            <person name="Castelle C.J."/>
            <person name="Probst A.J."/>
            <person name="Thomas B.C."/>
            <person name="Singh A."/>
            <person name="Wilkins M.J."/>
            <person name="Karaoz U."/>
            <person name="Brodie E.L."/>
            <person name="Williams K.H."/>
            <person name="Hubbard S.S."/>
            <person name="Banfield J.F."/>
        </authorList>
    </citation>
    <scope>NUCLEOTIDE SEQUENCE [LARGE SCALE GENOMIC DNA]</scope>
</reference>
<feature type="transmembrane region" description="Helical" evidence="1">
    <location>
        <begin position="77"/>
        <end position="95"/>
    </location>
</feature>
<feature type="transmembrane region" description="Helical" evidence="1">
    <location>
        <begin position="139"/>
        <end position="160"/>
    </location>
</feature>
<name>A0A1G2BK86_9BACT</name>
<gene>
    <name evidence="2" type="ORF">A2677_03955</name>
</gene>
<evidence type="ECO:0000313" key="2">
    <source>
        <dbReference type="EMBL" id="OGY89581.1"/>
    </source>
</evidence>
<feature type="transmembrane region" description="Helical" evidence="1">
    <location>
        <begin position="41"/>
        <end position="57"/>
    </location>
</feature>
<comment type="caution">
    <text evidence="2">The sequence shown here is derived from an EMBL/GenBank/DDBJ whole genome shotgun (WGS) entry which is preliminary data.</text>
</comment>
<feature type="transmembrane region" description="Helical" evidence="1">
    <location>
        <begin position="101"/>
        <end position="118"/>
    </location>
</feature>